<evidence type="ECO:0000313" key="1">
    <source>
        <dbReference type="EMBL" id="MDG0955360.1"/>
    </source>
</evidence>
<dbReference type="Proteomes" id="UP001216801">
    <property type="component" value="Unassembled WGS sequence"/>
</dbReference>
<accession>A0AAJ1KF78</accession>
<organism evidence="1 2">
    <name type="scientific">Bacillus paranthracis</name>
    <dbReference type="NCBI Taxonomy" id="2026186"/>
    <lineage>
        <taxon>Bacteria</taxon>
        <taxon>Bacillati</taxon>
        <taxon>Bacillota</taxon>
        <taxon>Bacilli</taxon>
        <taxon>Bacillales</taxon>
        <taxon>Bacillaceae</taxon>
        <taxon>Bacillus</taxon>
        <taxon>Bacillus cereus group</taxon>
    </lineage>
</organism>
<proteinExistence type="predicted"/>
<reference evidence="1" key="1">
    <citation type="submission" date="2023-03" db="EMBL/GenBank/DDBJ databases">
        <title>Genetic diversity of Bacillus cereus sensu lato isolates from Slovenia.</title>
        <authorList>
            <person name="Abdelli M."/>
        </authorList>
    </citation>
    <scope>NUCLEOTIDE SEQUENCE</scope>
    <source>
        <strain evidence="1">SIBC39</strain>
    </source>
</reference>
<comment type="caution">
    <text evidence="1">The sequence shown here is derived from an EMBL/GenBank/DDBJ whole genome shotgun (WGS) entry which is preliminary data.</text>
</comment>
<evidence type="ECO:0000313" key="2">
    <source>
        <dbReference type="Proteomes" id="UP001216801"/>
    </source>
</evidence>
<name>A0AAJ1KF78_9BACI</name>
<dbReference type="AlphaFoldDB" id="A0AAJ1KF78"/>
<sequence length="47" mass="5325">MYDLTIGLEYDGALDLSPRYRYDFVGVPSGKCGFTTLSPFSSRFPHF</sequence>
<gene>
    <name evidence="1" type="ORF">P6U19_22505</name>
</gene>
<dbReference type="EMBL" id="JARPRR010000022">
    <property type="protein sequence ID" value="MDG0955360.1"/>
    <property type="molecule type" value="Genomic_DNA"/>
</dbReference>
<protein>
    <submittedName>
        <fullName evidence="1">Uncharacterized protein</fullName>
    </submittedName>
</protein>
<dbReference type="RefSeq" id="WP_277616961.1">
    <property type="nucleotide sequence ID" value="NZ_JARPRP010000024.1"/>
</dbReference>